<dbReference type="OrthoDB" id="5972980at2759"/>
<sequence length="252" mass="27959">MLPRNSKEKATSKTNGTCETKNSTSAKSASAYDELRDTFKDNIVLPSKRVLRDYSNAITPKTGFNPGVIKEIKEATKHYSSSQRYVAILFDEMKVQGNLVCDKHSGKLIGYVNLGDPDINFATLENIDEIATQALLFMVRGITTTLKHMLGYFATAAVTAVQMFPIFRRAVSILDMNCNLAVVAATADGASPNRRFFQMHAGIQGNTENDVVFCTKNLFNPERNIYFFSDVPHLLKTARNCLFNSGSGDNYK</sequence>
<dbReference type="AlphaFoldDB" id="A0A7D9E8U5"/>
<evidence type="ECO:0000259" key="2">
    <source>
        <dbReference type="Pfam" id="PF21787"/>
    </source>
</evidence>
<comment type="caution">
    <text evidence="3">The sequence shown here is derived from an EMBL/GenBank/DDBJ whole genome shotgun (WGS) entry which is preliminary data.</text>
</comment>
<feature type="domain" description="Transposable element P transposase-like RNase H" evidence="2">
    <location>
        <begin position="61"/>
        <end position="198"/>
    </location>
</feature>
<protein>
    <submittedName>
        <fullName evidence="3">Transposable element P transposase</fullName>
    </submittedName>
</protein>
<evidence type="ECO:0000313" key="3">
    <source>
        <dbReference type="EMBL" id="CAB4004608.1"/>
    </source>
</evidence>
<keyword evidence="4" id="KW-1185">Reference proteome</keyword>
<name>A0A7D9E8U5_PARCT</name>
<feature type="region of interest" description="Disordered" evidence="1">
    <location>
        <begin position="1"/>
        <end position="27"/>
    </location>
</feature>
<feature type="compositionally biased region" description="Basic and acidic residues" evidence="1">
    <location>
        <begin position="1"/>
        <end position="11"/>
    </location>
</feature>
<organism evidence="3 4">
    <name type="scientific">Paramuricea clavata</name>
    <name type="common">Red gorgonian</name>
    <name type="synonym">Violescent sea-whip</name>
    <dbReference type="NCBI Taxonomy" id="317549"/>
    <lineage>
        <taxon>Eukaryota</taxon>
        <taxon>Metazoa</taxon>
        <taxon>Cnidaria</taxon>
        <taxon>Anthozoa</taxon>
        <taxon>Octocorallia</taxon>
        <taxon>Malacalcyonacea</taxon>
        <taxon>Plexauridae</taxon>
        <taxon>Paramuricea</taxon>
    </lineage>
</organism>
<dbReference type="Proteomes" id="UP001152795">
    <property type="component" value="Unassembled WGS sequence"/>
</dbReference>
<gene>
    <name evidence="3" type="ORF">PACLA_8A019801</name>
</gene>
<dbReference type="EMBL" id="CACRXK020004951">
    <property type="protein sequence ID" value="CAB4004608.1"/>
    <property type="molecule type" value="Genomic_DNA"/>
</dbReference>
<reference evidence="3" key="1">
    <citation type="submission" date="2020-04" db="EMBL/GenBank/DDBJ databases">
        <authorList>
            <person name="Alioto T."/>
            <person name="Alioto T."/>
            <person name="Gomez Garrido J."/>
        </authorList>
    </citation>
    <scope>NUCLEOTIDE SEQUENCE</scope>
    <source>
        <strain evidence="3">A484AB</strain>
    </source>
</reference>
<dbReference type="Pfam" id="PF21787">
    <property type="entry name" value="TNP-like_RNaseH_N"/>
    <property type="match status" value="1"/>
</dbReference>
<proteinExistence type="predicted"/>
<evidence type="ECO:0000313" key="4">
    <source>
        <dbReference type="Proteomes" id="UP001152795"/>
    </source>
</evidence>
<accession>A0A7D9E8U5</accession>
<dbReference type="InterPro" id="IPR048365">
    <property type="entry name" value="TNP-like_RNaseH_N"/>
</dbReference>
<evidence type="ECO:0000256" key="1">
    <source>
        <dbReference type="SAM" id="MobiDB-lite"/>
    </source>
</evidence>